<dbReference type="EMBL" id="CAJNJQ010002577">
    <property type="protein sequence ID" value="CAE7180025.1"/>
    <property type="molecule type" value="Genomic_DNA"/>
</dbReference>
<dbReference type="InterPro" id="IPR036428">
    <property type="entry name" value="PCD_sf"/>
</dbReference>
<dbReference type="EC" id="4.2.1.96" evidence="3"/>
<evidence type="ECO:0000256" key="4">
    <source>
        <dbReference type="ARBA" id="ARBA00023239"/>
    </source>
</evidence>
<name>A0A8H3E578_9AGAM</name>
<protein>
    <recommendedName>
        <fullName evidence="3">4a-hydroxytetrahydrobiopterin dehydratase</fullName>
        <ecNumber evidence="3">4.2.1.96</ecNumber>
    </recommendedName>
</protein>
<dbReference type="Proteomes" id="UP000663827">
    <property type="component" value="Unassembled WGS sequence"/>
</dbReference>
<dbReference type="Gene3D" id="3.30.1360.20">
    <property type="entry name" value="Transcriptional coactivator/pterin dehydratase"/>
    <property type="match status" value="1"/>
</dbReference>
<dbReference type="AlphaFoldDB" id="A0A8H3E578"/>
<keyword evidence="4" id="KW-0456">Lyase</keyword>
<accession>A0A8H3E578</accession>
<sequence>MLAFGLVRTSKILAALNPPSRSRVDTASANPLPPPPPPAPVPLITRQDLEGHINILRERGWHFRQASRRFNELGYTATWWELRHSGRFPSFKKAMEYVNDIADLAKSEKHHPTILIFDRVNVAISLDTHDTIERPAMVSKLPESHAVVARWPGITLRDIRMALLISPLLDEHKVVERVRPADDLNPSYEELLSVRIDK</sequence>
<comment type="catalytic activity">
    <reaction evidence="1">
        <text>(4aS,6R)-4a-hydroxy-L-erythro-5,6,7,8-tetrahydrobiopterin = (6R)-L-erythro-6,7-dihydrobiopterin + H2O</text>
        <dbReference type="Rhea" id="RHEA:11920"/>
        <dbReference type="ChEBI" id="CHEBI:15377"/>
        <dbReference type="ChEBI" id="CHEBI:15642"/>
        <dbReference type="ChEBI" id="CHEBI:43120"/>
        <dbReference type="EC" id="4.2.1.96"/>
    </reaction>
</comment>
<gene>
    <name evidence="6" type="ORF">RDB_LOCUS115640</name>
</gene>
<comment type="similarity">
    <text evidence="2">Belongs to the pterin-4-alpha-carbinolamine dehydratase family.</text>
</comment>
<evidence type="ECO:0000256" key="3">
    <source>
        <dbReference type="ARBA" id="ARBA00013252"/>
    </source>
</evidence>
<evidence type="ECO:0000256" key="2">
    <source>
        <dbReference type="ARBA" id="ARBA00006472"/>
    </source>
</evidence>
<dbReference type="GO" id="GO:0006729">
    <property type="term" value="P:tetrahydrobiopterin biosynthetic process"/>
    <property type="evidence" value="ECO:0007669"/>
    <property type="project" value="InterPro"/>
</dbReference>
<evidence type="ECO:0000313" key="6">
    <source>
        <dbReference type="EMBL" id="CAE7180025.1"/>
    </source>
</evidence>
<feature type="region of interest" description="Disordered" evidence="5">
    <location>
        <begin position="18"/>
        <end position="39"/>
    </location>
</feature>
<organism evidence="6 7">
    <name type="scientific">Rhizoctonia solani</name>
    <dbReference type="NCBI Taxonomy" id="456999"/>
    <lineage>
        <taxon>Eukaryota</taxon>
        <taxon>Fungi</taxon>
        <taxon>Dikarya</taxon>
        <taxon>Basidiomycota</taxon>
        <taxon>Agaricomycotina</taxon>
        <taxon>Agaricomycetes</taxon>
        <taxon>Cantharellales</taxon>
        <taxon>Ceratobasidiaceae</taxon>
        <taxon>Rhizoctonia</taxon>
    </lineage>
</organism>
<dbReference type="GO" id="GO:0008124">
    <property type="term" value="F:4-alpha-hydroxytetrahydrobiopterin dehydratase activity"/>
    <property type="evidence" value="ECO:0007669"/>
    <property type="project" value="UniProtKB-EC"/>
</dbReference>
<dbReference type="SUPFAM" id="SSF55248">
    <property type="entry name" value="PCD-like"/>
    <property type="match status" value="1"/>
</dbReference>
<reference evidence="6" key="1">
    <citation type="submission" date="2021-01" db="EMBL/GenBank/DDBJ databases">
        <authorList>
            <person name="Kaushik A."/>
        </authorList>
    </citation>
    <scope>NUCLEOTIDE SEQUENCE</scope>
    <source>
        <strain evidence="6">AG5</strain>
    </source>
</reference>
<evidence type="ECO:0000256" key="1">
    <source>
        <dbReference type="ARBA" id="ARBA00001554"/>
    </source>
</evidence>
<proteinExistence type="inferred from homology"/>
<evidence type="ECO:0000313" key="7">
    <source>
        <dbReference type="Proteomes" id="UP000663827"/>
    </source>
</evidence>
<evidence type="ECO:0000256" key="5">
    <source>
        <dbReference type="SAM" id="MobiDB-lite"/>
    </source>
</evidence>
<comment type="caution">
    <text evidence="6">The sequence shown here is derived from an EMBL/GenBank/DDBJ whole genome shotgun (WGS) entry which is preliminary data.</text>
</comment>
<dbReference type="InterPro" id="IPR001533">
    <property type="entry name" value="Pterin_deHydtase"/>
</dbReference>
<dbReference type="Pfam" id="PF01329">
    <property type="entry name" value="Pterin_4a"/>
    <property type="match status" value="1"/>
</dbReference>